<evidence type="ECO:0000313" key="3">
    <source>
        <dbReference type="Proteomes" id="UP000828390"/>
    </source>
</evidence>
<proteinExistence type="predicted"/>
<dbReference type="Gene3D" id="1.20.140.150">
    <property type="match status" value="1"/>
</dbReference>
<keyword evidence="1" id="KW-0812">Transmembrane</keyword>
<reference evidence="2" key="1">
    <citation type="journal article" date="2019" name="bioRxiv">
        <title>The Genome of the Zebra Mussel, Dreissena polymorpha: A Resource for Invasive Species Research.</title>
        <authorList>
            <person name="McCartney M.A."/>
            <person name="Auch B."/>
            <person name="Kono T."/>
            <person name="Mallez S."/>
            <person name="Zhang Y."/>
            <person name="Obille A."/>
            <person name="Becker A."/>
            <person name="Abrahante J.E."/>
            <person name="Garbe J."/>
            <person name="Badalamenti J.P."/>
            <person name="Herman A."/>
            <person name="Mangelson H."/>
            <person name="Liachko I."/>
            <person name="Sullivan S."/>
            <person name="Sone E.D."/>
            <person name="Koren S."/>
            <person name="Silverstein K.A.T."/>
            <person name="Beckman K.B."/>
            <person name="Gohl D.M."/>
        </authorList>
    </citation>
    <scope>NUCLEOTIDE SEQUENCE</scope>
    <source>
        <strain evidence="2">Duluth1</strain>
        <tissue evidence="2">Whole animal</tissue>
    </source>
</reference>
<keyword evidence="1" id="KW-0472">Membrane</keyword>
<keyword evidence="3" id="KW-1185">Reference proteome</keyword>
<name>A0A9D4RCM8_DREPO</name>
<evidence type="ECO:0000256" key="1">
    <source>
        <dbReference type="SAM" id="Phobius"/>
    </source>
</evidence>
<organism evidence="2 3">
    <name type="scientific">Dreissena polymorpha</name>
    <name type="common">Zebra mussel</name>
    <name type="synonym">Mytilus polymorpha</name>
    <dbReference type="NCBI Taxonomy" id="45954"/>
    <lineage>
        <taxon>Eukaryota</taxon>
        <taxon>Metazoa</taxon>
        <taxon>Spiralia</taxon>
        <taxon>Lophotrochozoa</taxon>
        <taxon>Mollusca</taxon>
        <taxon>Bivalvia</taxon>
        <taxon>Autobranchia</taxon>
        <taxon>Heteroconchia</taxon>
        <taxon>Euheterodonta</taxon>
        <taxon>Imparidentia</taxon>
        <taxon>Neoheterodontei</taxon>
        <taxon>Myida</taxon>
        <taxon>Dreissenoidea</taxon>
        <taxon>Dreissenidae</taxon>
        <taxon>Dreissena</taxon>
    </lineage>
</organism>
<dbReference type="EMBL" id="JAIWYP010000002">
    <property type="protein sequence ID" value="KAH3862573.1"/>
    <property type="molecule type" value="Genomic_DNA"/>
</dbReference>
<sequence length="190" mass="21668">MARLGKYHLGLLFTVLCLILASLALIVTSITTDFWFKVSADDYATPEVKRNFSYSVGMWRRCYNKEMPLGVKAEDRAGDCVYTYKDLTRRAEDNMSSGEYRYLSLERSWVALMITAGGLQLFTIITLILGLWPMESAKAVKSNGSHGERDMLHRHAGIKQDISSTISGQREQEIRLVFHPRLGRYRSVLH</sequence>
<dbReference type="Proteomes" id="UP000828390">
    <property type="component" value="Unassembled WGS sequence"/>
</dbReference>
<comment type="caution">
    <text evidence="2">The sequence shown here is derived from an EMBL/GenBank/DDBJ whole genome shotgun (WGS) entry which is preliminary data.</text>
</comment>
<protein>
    <submittedName>
        <fullName evidence="2">Uncharacterized protein</fullName>
    </submittedName>
</protein>
<feature type="transmembrane region" description="Helical" evidence="1">
    <location>
        <begin position="109"/>
        <end position="132"/>
    </location>
</feature>
<dbReference type="AlphaFoldDB" id="A0A9D4RCM8"/>
<gene>
    <name evidence="2" type="ORF">DPMN_025542</name>
</gene>
<keyword evidence="1" id="KW-1133">Transmembrane helix</keyword>
<accession>A0A9D4RCM8</accession>
<evidence type="ECO:0000313" key="2">
    <source>
        <dbReference type="EMBL" id="KAH3862573.1"/>
    </source>
</evidence>
<reference evidence="2" key="2">
    <citation type="submission" date="2020-11" db="EMBL/GenBank/DDBJ databases">
        <authorList>
            <person name="McCartney M.A."/>
            <person name="Auch B."/>
            <person name="Kono T."/>
            <person name="Mallez S."/>
            <person name="Becker A."/>
            <person name="Gohl D.M."/>
            <person name="Silverstein K.A.T."/>
            <person name="Koren S."/>
            <person name="Bechman K.B."/>
            <person name="Herman A."/>
            <person name="Abrahante J.E."/>
            <person name="Garbe J."/>
        </authorList>
    </citation>
    <scope>NUCLEOTIDE SEQUENCE</scope>
    <source>
        <strain evidence="2">Duluth1</strain>
        <tissue evidence="2">Whole animal</tissue>
    </source>
</reference>